<evidence type="ECO:0000313" key="3">
    <source>
        <dbReference type="Proteomes" id="UP000218887"/>
    </source>
</evidence>
<dbReference type="Gene3D" id="2.40.30.200">
    <property type="match status" value="1"/>
</dbReference>
<proteinExistence type="predicted"/>
<dbReference type="EMBL" id="NPOA01000004">
    <property type="protein sequence ID" value="PAV30160.1"/>
    <property type="molecule type" value="Genomic_DNA"/>
</dbReference>
<sequence>MIRESEHFHFAGRKSTDFDIRNVSIASGMYNEQVVASKNINEVRIRGRKEPYFVDTTEEPTTIQLRFAFSRTWDDRLIDEVIRWLNIDYYQPLFFSADVDRVFYVIPVNGIELIHNGLKQGYLNLTMRCNSSKSYSHDITTPVYPTDSNELTESTNIELNNYGHFSTYPDIWIEKVGDGDITIFNRTNGNQEFTFKNIDKGETLFVDCTNEIITTNKKREHRYDDFNDNYLELVYGKNLLTLTNNARFQFRYRYLFS</sequence>
<gene>
    <name evidence="2" type="ORF">CIL05_06750</name>
</gene>
<dbReference type="RefSeq" id="WP_095654762.1">
    <property type="nucleotide sequence ID" value="NZ_NPOA01000004.1"/>
</dbReference>
<dbReference type="AlphaFoldDB" id="A0A2A2IGA9"/>
<evidence type="ECO:0000259" key="1">
    <source>
        <dbReference type="Pfam" id="PF20753"/>
    </source>
</evidence>
<dbReference type="Proteomes" id="UP000218887">
    <property type="component" value="Unassembled WGS sequence"/>
</dbReference>
<comment type="caution">
    <text evidence="2">The sequence shown here is derived from an EMBL/GenBank/DDBJ whole genome shotgun (WGS) entry which is preliminary data.</text>
</comment>
<accession>A0A2A2IGA9</accession>
<dbReference type="OrthoDB" id="2731856at2"/>
<dbReference type="Pfam" id="PF20753">
    <property type="entry name" value="DUF6558_C"/>
    <property type="match status" value="1"/>
</dbReference>
<name>A0A2A2IGA9_9BACI</name>
<reference evidence="2 3" key="1">
    <citation type="submission" date="2017-08" db="EMBL/GenBank/DDBJ databases">
        <title>Virgibacillus indicus sp. nov. and Virgibacillus profoundi sp. nov, two moderately halophilic bacteria isolated from marine sediment by using the Microfluidic Streak Plate.</title>
        <authorList>
            <person name="Xu B."/>
            <person name="Hu B."/>
            <person name="Wang J."/>
            <person name="Zhu Y."/>
            <person name="Huang L."/>
            <person name="Du W."/>
            <person name="Huang Y."/>
        </authorList>
    </citation>
    <scope>NUCLEOTIDE SEQUENCE [LARGE SCALE GENOMIC DNA]</scope>
    <source>
        <strain evidence="2 3">IO3-P3-H5</strain>
    </source>
</reference>
<evidence type="ECO:0000313" key="2">
    <source>
        <dbReference type="EMBL" id="PAV30160.1"/>
    </source>
</evidence>
<organism evidence="2 3">
    <name type="scientific">Virgibacillus profundi</name>
    <dbReference type="NCBI Taxonomy" id="2024555"/>
    <lineage>
        <taxon>Bacteria</taxon>
        <taxon>Bacillati</taxon>
        <taxon>Bacillota</taxon>
        <taxon>Bacilli</taxon>
        <taxon>Bacillales</taxon>
        <taxon>Bacillaceae</taxon>
        <taxon>Virgibacillus</taxon>
    </lineage>
</organism>
<protein>
    <recommendedName>
        <fullName evidence="1">Phage tail-like C-terminal domain-containing protein</fullName>
    </recommendedName>
</protein>
<keyword evidence="3" id="KW-1185">Reference proteome</keyword>
<dbReference type="InterPro" id="IPR048276">
    <property type="entry name" value="Phage_tail-like_C"/>
</dbReference>
<feature type="domain" description="Phage tail-like C-terminal" evidence="1">
    <location>
        <begin position="166"/>
        <end position="252"/>
    </location>
</feature>